<evidence type="ECO:0000256" key="1">
    <source>
        <dbReference type="ARBA" id="ARBA00022691"/>
    </source>
</evidence>
<evidence type="ECO:0000256" key="2">
    <source>
        <dbReference type="ARBA" id="ARBA00033753"/>
    </source>
</evidence>
<sequence length="353" mass="39944">MEVKPIGYINSLFTFKNGTPRQPSVCPFARGSLEVEKSIFTNPDHSLEGLEEFSHVWLIFVFHKNNTQYVKAKVKPPRLNGKRVGLFSTRSPYRPNAIGLSLAKLDSVEGNTLHLSGIDLLDGTPILDIKPYIPQYDSPIISTKSSLSNESHCSTEEDIKEESDCALKKLEDSDLSSEVKQEEKEIKSELNEYTEESSEQRCHNITYVKGPLSDFETEKQICDSQSDSNETPGVTNSARKTDIKSAKWISEAPISKLDVTITERAKSQLQKFSKLAENPDFRLKFLHSAEEALEAIKAILSEDPRSIYRRQKCEDSLYYFTVDVLHVTCWFDDDVVEVVKVQPVLYAEHLKAS</sequence>
<dbReference type="InterPro" id="IPR036414">
    <property type="entry name" value="YaeB_N_sf"/>
</dbReference>
<name>A0A8B8DYK0_CRAVI</name>
<dbReference type="OrthoDB" id="4882at2759"/>
<evidence type="ECO:0000259" key="3">
    <source>
        <dbReference type="PROSITE" id="PS51668"/>
    </source>
</evidence>
<keyword evidence="1" id="KW-0949">S-adenosyl-L-methionine</keyword>
<dbReference type="InterPro" id="IPR036413">
    <property type="entry name" value="YaeB-like_sf"/>
</dbReference>
<dbReference type="NCBIfam" id="TIGR00104">
    <property type="entry name" value="tRNA_TsaA"/>
    <property type="match status" value="1"/>
</dbReference>
<dbReference type="Pfam" id="PF01980">
    <property type="entry name" value="TrmO_N"/>
    <property type="match status" value="1"/>
</dbReference>
<dbReference type="InterPro" id="IPR040372">
    <property type="entry name" value="YaeB-like"/>
</dbReference>
<dbReference type="PANTHER" id="PTHR12818">
    <property type="entry name" value="TRNA (ADENINE(37)-N6)-METHYLTRANSFERASE"/>
    <property type="match status" value="1"/>
</dbReference>
<dbReference type="Gene3D" id="3.30.2310.10">
    <property type="entry name" value="YaeB-like"/>
    <property type="match status" value="1"/>
</dbReference>
<evidence type="ECO:0000313" key="4">
    <source>
        <dbReference type="Proteomes" id="UP000694844"/>
    </source>
</evidence>
<protein>
    <submittedName>
        <fullName evidence="5 6">tRNA (Adenine(37)-N6)-methyltransferase-like</fullName>
    </submittedName>
</protein>
<accession>A0A8B8DYK0</accession>
<dbReference type="InterPro" id="IPR023370">
    <property type="entry name" value="TrmO-like_N"/>
</dbReference>
<dbReference type="SUPFAM" id="SSF118196">
    <property type="entry name" value="YaeB-like"/>
    <property type="match status" value="1"/>
</dbReference>
<dbReference type="PANTHER" id="PTHR12818:SF0">
    <property type="entry name" value="TRNA (ADENINE(37)-N6)-METHYLTRANSFERASE"/>
    <property type="match status" value="1"/>
</dbReference>
<evidence type="ECO:0000313" key="6">
    <source>
        <dbReference type="RefSeq" id="XP_022332663.1"/>
    </source>
</evidence>
<dbReference type="Proteomes" id="UP000694844">
    <property type="component" value="Chromosome 4"/>
</dbReference>
<gene>
    <name evidence="5 6" type="primary">LOC111130188</name>
</gene>
<comment type="similarity">
    <text evidence="2">Belongs to the tRNA methyltransferase O family.</text>
</comment>
<dbReference type="GeneID" id="111130188"/>
<reference evidence="5 6" key="1">
    <citation type="submission" date="2025-04" db="UniProtKB">
        <authorList>
            <consortium name="RefSeq"/>
        </authorList>
    </citation>
    <scope>IDENTIFICATION</scope>
    <source>
        <tissue evidence="5 6">Whole sample</tissue>
    </source>
</reference>
<feature type="domain" description="TsaA-like" evidence="3">
    <location>
        <begin position="3"/>
        <end position="141"/>
    </location>
</feature>
<dbReference type="FunFam" id="3.30.2310.10:FF:000002">
    <property type="entry name" value="tRNA methyltransferase O"/>
    <property type="match status" value="1"/>
</dbReference>
<proteinExistence type="inferred from homology"/>
<evidence type="ECO:0000313" key="5">
    <source>
        <dbReference type="RefSeq" id="XP_022332662.1"/>
    </source>
</evidence>
<organism evidence="4 6">
    <name type="scientific">Crassostrea virginica</name>
    <name type="common">Eastern oyster</name>
    <dbReference type="NCBI Taxonomy" id="6565"/>
    <lineage>
        <taxon>Eukaryota</taxon>
        <taxon>Metazoa</taxon>
        <taxon>Spiralia</taxon>
        <taxon>Lophotrochozoa</taxon>
        <taxon>Mollusca</taxon>
        <taxon>Bivalvia</taxon>
        <taxon>Autobranchia</taxon>
        <taxon>Pteriomorphia</taxon>
        <taxon>Ostreida</taxon>
        <taxon>Ostreoidea</taxon>
        <taxon>Ostreidae</taxon>
        <taxon>Crassostrea</taxon>
    </lineage>
</organism>
<dbReference type="RefSeq" id="XP_022332662.1">
    <property type="nucleotide sequence ID" value="XM_022476954.1"/>
</dbReference>
<dbReference type="AlphaFoldDB" id="A0A8B8DYK0"/>
<dbReference type="Gene3D" id="2.40.30.70">
    <property type="entry name" value="YaeB-like"/>
    <property type="match status" value="1"/>
</dbReference>
<dbReference type="KEGG" id="cvn:111130188"/>
<dbReference type="RefSeq" id="XP_022332663.1">
    <property type="nucleotide sequence ID" value="XM_022476955.1"/>
</dbReference>
<dbReference type="PROSITE" id="PS51668">
    <property type="entry name" value="TSAA_2"/>
    <property type="match status" value="1"/>
</dbReference>
<dbReference type="CDD" id="cd09281">
    <property type="entry name" value="UPF0066"/>
    <property type="match status" value="1"/>
</dbReference>
<keyword evidence="4" id="KW-1185">Reference proteome</keyword>